<evidence type="ECO:0000313" key="4">
    <source>
        <dbReference type="Proteomes" id="UP000226431"/>
    </source>
</evidence>
<comment type="caution">
    <text evidence="3">The sequence shown here is derived from an EMBL/GenBank/DDBJ whole genome shotgun (WGS) entry which is preliminary data.</text>
</comment>
<evidence type="ECO:0008006" key="5">
    <source>
        <dbReference type="Google" id="ProtNLM"/>
    </source>
</evidence>
<gene>
    <name evidence="3" type="ORF">CDD80_1786</name>
</gene>
<dbReference type="AlphaFoldDB" id="A0A2C5YDG1"/>
<feature type="region of interest" description="Disordered" evidence="1">
    <location>
        <begin position="89"/>
        <end position="150"/>
    </location>
</feature>
<accession>A0A2C5YDG1</accession>
<keyword evidence="4" id="KW-1185">Reference proteome</keyword>
<organism evidence="3 4">
    <name type="scientific">Ophiocordyceps camponoti-rufipedis</name>
    <dbReference type="NCBI Taxonomy" id="2004952"/>
    <lineage>
        <taxon>Eukaryota</taxon>
        <taxon>Fungi</taxon>
        <taxon>Dikarya</taxon>
        <taxon>Ascomycota</taxon>
        <taxon>Pezizomycotina</taxon>
        <taxon>Sordariomycetes</taxon>
        <taxon>Hypocreomycetidae</taxon>
        <taxon>Hypocreales</taxon>
        <taxon>Ophiocordycipitaceae</taxon>
        <taxon>Ophiocordyceps</taxon>
    </lineage>
</organism>
<proteinExistence type="predicted"/>
<protein>
    <recommendedName>
        <fullName evidence="5">Extracellular membrane protein CFEM domain-containing protein</fullName>
    </recommendedName>
</protein>
<dbReference type="Proteomes" id="UP000226431">
    <property type="component" value="Unassembled WGS sequence"/>
</dbReference>
<evidence type="ECO:0000256" key="1">
    <source>
        <dbReference type="SAM" id="MobiDB-lite"/>
    </source>
</evidence>
<evidence type="ECO:0000256" key="2">
    <source>
        <dbReference type="SAM" id="SignalP"/>
    </source>
</evidence>
<name>A0A2C5YDG1_9HYPO</name>
<evidence type="ECO:0000313" key="3">
    <source>
        <dbReference type="EMBL" id="PHH76118.1"/>
    </source>
</evidence>
<sequence>MKLLLPLTLLATAAGVSAQSEKCDADYIVQACLKSENAKVQMCPGADWDCLCAAYNAVATCYNNCPDNPSAPSARQAASSNCQQASLYGTKAKAPKTTSMSGSSTSDMTATATASDSASSTDGSSGSNRAATSFTTSTARPSSTGAASTLSGSAGGLFIAVAGVLAALL</sequence>
<reference evidence="3 4" key="1">
    <citation type="submission" date="2017-06" db="EMBL/GenBank/DDBJ databases">
        <title>Ant-infecting Ophiocordyceps genomes reveal a high diversity of potential behavioral manipulation genes and a possible major role for enterotoxins.</title>
        <authorList>
            <person name="De Bekker C."/>
            <person name="Evans H.C."/>
            <person name="Brachmann A."/>
            <person name="Hughes D.P."/>
        </authorList>
    </citation>
    <scope>NUCLEOTIDE SEQUENCE [LARGE SCALE GENOMIC DNA]</scope>
    <source>
        <strain evidence="3 4">Map16</strain>
    </source>
</reference>
<dbReference type="EMBL" id="NJES01000179">
    <property type="protein sequence ID" value="PHH76118.1"/>
    <property type="molecule type" value="Genomic_DNA"/>
</dbReference>
<feature type="chain" id="PRO_5012089831" description="Extracellular membrane protein CFEM domain-containing protein" evidence="2">
    <location>
        <begin position="19"/>
        <end position="169"/>
    </location>
</feature>
<feature type="compositionally biased region" description="Low complexity" evidence="1">
    <location>
        <begin position="97"/>
        <end position="150"/>
    </location>
</feature>
<dbReference type="OrthoDB" id="2507140at2759"/>
<keyword evidence="2" id="KW-0732">Signal</keyword>
<feature type="signal peptide" evidence="2">
    <location>
        <begin position="1"/>
        <end position="18"/>
    </location>
</feature>
<dbReference type="STRING" id="2004952.A0A2C5YDG1"/>